<organism evidence="1 2">
    <name type="scientific">Pleuronectes platessa</name>
    <name type="common">European plaice</name>
    <dbReference type="NCBI Taxonomy" id="8262"/>
    <lineage>
        <taxon>Eukaryota</taxon>
        <taxon>Metazoa</taxon>
        <taxon>Chordata</taxon>
        <taxon>Craniata</taxon>
        <taxon>Vertebrata</taxon>
        <taxon>Euteleostomi</taxon>
        <taxon>Actinopterygii</taxon>
        <taxon>Neopterygii</taxon>
        <taxon>Teleostei</taxon>
        <taxon>Neoteleostei</taxon>
        <taxon>Acanthomorphata</taxon>
        <taxon>Carangaria</taxon>
        <taxon>Pleuronectiformes</taxon>
        <taxon>Pleuronectoidei</taxon>
        <taxon>Pleuronectidae</taxon>
        <taxon>Pleuronectes</taxon>
    </lineage>
</organism>
<accession>A0A9N7U5Z5</accession>
<dbReference type="EMBL" id="CADEAL010000802">
    <property type="protein sequence ID" value="CAB1425423.1"/>
    <property type="molecule type" value="Genomic_DNA"/>
</dbReference>
<gene>
    <name evidence="1" type="ORF">PLEPLA_LOCUS13353</name>
</gene>
<evidence type="ECO:0000313" key="2">
    <source>
        <dbReference type="Proteomes" id="UP001153269"/>
    </source>
</evidence>
<proteinExistence type="predicted"/>
<keyword evidence="2" id="KW-1185">Reference proteome</keyword>
<name>A0A9N7U5Z5_PLEPL</name>
<reference evidence="1" key="1">
    <citation type="submission" date="2020-03" db="EMBL/GenBank/DDBJ databases">
        <authorList>
            <person name="Weist P."/>
        </authorList>
    </citation>
    <scope>NUCLEOTIDE SEQUENCE</scope>
</reference>
<protein>
    <submittedName>
        <fullName evidence="1">Uncharacterized protein</fullName>
    </submittedName>
</protein>
<comment type="caution">
    <text evidence="1">The sequence shown here is derived from an EMBL/GenBank/DDBJ whole genome shotgun (WGS) entry which is preliminary data.</text>
</comment>
<evidence type="ECO:0000313" key="1">
    <source>
        <dbReference type="EMBL" id="CAB1425423.1"/>
    </source>
</evidence>
<sequence>MSVLVLKPQNYMRTGLGPEGRHRHSVVNTQKGLCFDQWAAWLASRSACVGLVIERCERRVQAESEERAGWRLGTKKEAKSVQAQGYTTDMLASTEKKLSNPAMMSEPEDFTSTVIISLTTGHKNTMISVSTISSTVIPVDASGLFPVDAVTCFGLGASGKEVDGLSIRRQRKPTGHNMTGLKPFSGVVSFTSASYLPWPAKSHQPARCALPSACPPLNNRPGLERIQLQMAAPARSPSRFPPTSRVPCLCQL</sequence>
<dbReference type="Proteomes" id="UP001153269">
    <property type="component" value="Unassembled WGS sequence"/>
</dbReference>
<dbReference type="AlphaFoldDB" id="A0A9N7U5Z5"/>